<feature type="transmembrane region" description="Helical" evidence="1">
    <location>
        <begin position="59"/>
        <end position="81"/>
    </location>
</feature>
<proteinExistence type="predicted"/>
<evidence type="ECO:0000313" key="2">
    <source>
        <dbReference type="EMBL" id="RTR29161.1"/>
    </source>
</evidence>
<gene>
    <name evidence="2" type="ORF">EKG37_15630</name>
</gene>
<sequence>MIGLVTGIVVFIFIALKTNKRLPMNHVLQIWTFSAALQTGFDVYMIMKYKGYWYFERDAIEFAAILPHLFLVPAVNIIFLNKYPFNKPRIKRVLYIAIWTVGIVIYELITLLPEPWGFLHYGWWNIWYSALLDPILFFILVKYYRLVKRLDKKVSD</sequence>
<evidence type="ECO:0000256" key="1">
    <source>
        <dbReference type="SAM" id="Phobius"/>
    </source>
</evidence>
<feature type="transmembrane region" description="Helical" evidence="1">
    <location>
        <begin position="93"/>
        <end position="112"/>
    </location>
</feature>
<keyword evidence="1" id="KW-0812">Transmembrane</keyword>
<dbReference type="AlphaFoldDB" id="A0A431W0Y5"/>
<dbReference type="RefSeq" id="WP_126409709.1">
    <property type="nucleotide sequence ID" value="NZ_RXNT01000013.1"/>
</dbReference>
<comment type="caution">
    <text evidence="2">The sequence shown here is derived from an EMBL/GenBank/DDBJ whole genome shotgun (WGS) entry which is preliminary data.</text>
</comment>
<reference evidence="2 3" key="1">
    <citation type="submission" date="2018-12" db="EMBL/GenBank/DDBJ databases">
        <title>Bacillus yapensis draft genome sequence.</title>
        <authorList>
            <person name="Yu L."/>
            <person name="Xu X."/>
            <person name="Tang X."/>
        </authorList>
    </citation>
    <scope>NUCLEOTIDE SEQUENCE [LARGE SCALE GENOMIC DNA]</scope>
    <source>
        <strain evidence="2 3">XXST-01</strain>
    </source>
</reference>
<organism evidence="2 3">
    <name type="scientific">Bacillus yapensis</name>
    <dbReference type="NCBI Taxonomy" id="2492960"/>
    <lineage>
        <taxon>Bacteria</taxon>
        <taxon>Bacillati</taxon>
        <taxon>Bacillota</taxon>
        <taxon>Bacilli</taxon>
        <taxon>Bacillales</taxon>
        <taxon>Bacillaceae</taxon>
        <taxon>Bacillus</taxon>
    </lineage>
</organism>
<protein>
    <submittedName>
        <fullName evidence="2">Uncharacterized protein</fullName>
    </submittedName>
</protein>
<accession>A0A431W0Y5</accession>
<feature type="transmembrane region" description="Helical" evidence="1">
    <location>
        <begin position="27"/>
        <end position="47"/>
    </location>
</feature>
<keyword evidence="1" id="KW-1133">Transmembrane helix</keyword>
<dbReference type="EMBL" id="RXNT01000013">
    <property type="protein sequence ID" value="RTR29161.1"/>
    <property type="molecule type" value="Genomic_DNA"/>
</dbReference>
<dbReference type="InterPro" id="IPR048147">
    <property type="entry name" value="CBO0543-like"/>
</dbReference>
<dbReference type="Proteomes" id="UP000271374">
    <property type="component" value="Unassembled WGS sequence"/>
</dbReference>
<evidence type="ECO:0000313" key="3">
    <source>
        <dbReference type="Proteomes" id="UP000271374"/>
    </source>
</evidence>
<keyword evidence="1" id="KW-0472">Membrane</keyword>
<dbReference type="OrthoDB" id="2627420at2"/>
<name>A0A431W0Y5_9BACI</name>
<keyword evidence="3" id="KW-1185">Reference proteome</keyword>
<feature type="transmembrane region" description="Helical" evidence="1">
    <location>
        <begin position="124"/>
        <end position="144"/>
    </location>
</feature>
<dbReference type="NCBIfam" id="NF041644">
    <property type="entry name" value="CBO0543_fam"/>
    <property type="match status" value="1"/>
</dbReference>